<gene>
    <name evidence="1" type="ORF">I8752_01470</name>
</gene>
<dbReference type="Proteomes" id="UP000662314">
    <property type="component" value="Unassembled WGS sequence"/>
</dbReference>
<proteinExistence type="predicted"/>
<reference evidence="1 2" key="1">
    <citation type="journal article" date="2021" name="Int. J. Syst. Evol. Microbiol.">
        <title>Amazonocrinis nigriterrae gen. nov., sp. nov., Atlanticothrix silvestris gen. nov., sp. nov. and Dendronalium phyllosphericum gen. nov., sp. nov., nostocacean cyanobacteria from Brazilian environments.</title>
        <authorList>
            <person name="Alvarenga D.O."/>
            <person name="Andreote A.P.D."/>
            <person name="Branco L.H.Z."/>
            <person name="Delbaje E."/>
            <person name="Cruz R.B."/>
            <person name="Varani A.M."/>
            <person name="Fiore M.F."/>
        </authorList>
    </citation>
    <scope>NUCLEOTIDE SEQUENCE [LARGE SCALE GENOMIC DNA]</scope>
    <source>
        <strain evidence="1 2">CENA369</strain>
    </source>
</reference>
<protein>
    <recommendedName>
        <fullName evidence="3">RAMA domain-containing protein</fullName>
    </recommendedName>
</protein>
<comment type="caution">
    <text evidence="1">The sequence shown here is derived from an EMBL/GenBank/DDBJ whole genome shotgun (WGS) entry which is preliminary data.</text>
</comment>
<dbReference type="AlphaFoldDB" id="A0A8J7LBB1"/>
<evidence type="ECO:0000313" key="1">
    <source>
        <dbReference type="EMBL" id="MBH8571717.1"/>
    </source>
</evidence>
<accession>A0A8J7LBB1</accession>
<sequence length="177" mass="20592">MYIHLNDSDISQMPESLRHLFLEWLPEHLKTKNFSLSQRLVQKPSQPEVSSKQLQIFDNITQEENAENSHVRLSQLFDAGITRKGMSVRVKLKRGVAKKLQRDYIDGLEISATGTIVYNGEEFDKPSPLAAKFNGGAANGWEYIEVKKDNQWIRLEELRQIWRSSYDQDRFTVPNFH</sequence>
<dbReference type="RefSeq" id="WP_214430552.1">
    <property type="nucleotide sequence ID" value="NZ_CAWPUQ010000110.1"/>
</dbReference>
<evidence type="ECO:0008006" key="3">
    <source>
        <dbReference type="Google" id="ProtNLM"/>
    </source>
</evidence>
<keyword evidence="2" id="KW-1185">Reference proteome</keyword>
<organism evidence="1 2">
    <name type="scientific">Dendronalium phyllosphericum CENA369</name>
    <dbReference type="NCBI Taxonomy" id="1725256"/>
    <lineage>
        <taxon>Bacteria</taxon>
        <taxon>Bacillati</taxon>
        <taxon>Cyanobacteriota</taxon>
        <taxon>Cyanophyceae</taxon>
        <taxon>Nostocales</taxon>
        <taxon>Nostocaceae</taxon>
        <taxon>Dendronalium</taxon>
        <taxon>Dendronalium phyllosphericum</taxon>
    </lineage>
</organism>
<dbReference type="EMBL" id="JAECZA010000002">
    <property type="protein sequence ID" value="MBH8571717.1"/>
    <property type="molecule type" value="Genomic_DNA"/>
</dbReference>
<evidence type="ECO:0000313" key="2">
    <source>
        <dbReference type="Proteomes" id="UP000662314"/>
    </source>
</evidence>
<name>A0A8J7LBB1_9NOST</name>